<sequence>MAFYKFTIDDDLNMEQVDHNDNSQEHSLFRTRCAIHQKIFDVVIDDDSPENFVSQDVVQHLKMPIETIPETYTIRWENSSSKIMVSEVYKIPFSIGEYKDELMFNIVEMDACHIILGKPWVHDLKATYNDTKNTYMFRFNGVKKIIVPLLDNNDTKVSKPTQDDSKVTGQQDLKKESKDKIVTDAIVATTVLHDDISNKIPKKLKLLDEVSQARIPDELQPIISPMLDIPLPNTEVIPGVRNSMLSSTVKRMICSSFNKMFYSF</sequence>
<gene>
    <name evidence="1" type="ORF">Tci_035360</name>
</gene>
<dbReference type="Gene3D" id="2.40.70.10">
    <property type="entry name" value="Acid Proteases"/>
    <property type="match status" value="1"/>
</dbReference>
<accession>A0A6L2LSE7</accession>
<reference evidence="1" key="1">
    <citation type="journal article" date="2019" name="Sci. Rep.">
        <title>Draft genome of Tanacetum cinerariifolium, the natural source of mosquito coil.</title>
        <authorList>
            <person name="Yamashiro T."/>
            <person name="Shiraishi A."/>
            <person name="Satake H."/>
            <person name="Nakayama K."/>
        </authorList>
    </citation>
    <scope>NUCLEOTIDE SEQUENCE</scope>
</reference>
<name>A0A6L2LSE7_TANCI</name>
<proteinExistence type="predicted"/>
<dbReference type="Pfam" id="PF08284">
    <property type="entry name" value="RVP_2"/>
    <property type="match status" value="1"/>
</dbReference>
<dbReference type="CDD" id="cd00303">
    <property type="entry name" value="retropepsin_like"/>
    <property type="match status" value="1"/>
</dbReference>
<dbReference type="EMBL" id="BKCJ010004836">
    <property type="protein sequence ID" value="GEU63382.1"/>
    <property type="molecule type" value="Genomic_DNA"/>
</dbReference>
<dbReference type="InterPro" id="IPR021109">
    <property type="entry name" value="Peptidase_aspartic_dom_sf"/>
</dbReference>
<dbReference type="AlphaFoldDB" id="A0A6L2LSE7"/>
<dbReference type="PANTHER" id="PTHR35046:SF18">
    <property type="entry name" value="RNA-DIRECTED DNA POLYMERASE"/>
    <property type="match status" value="1"/>
</dbReference>
<comment type="caution">
    <text evidence="1">The sequence shown here is derived from an EMBL/GenBank/DDBJ whole genome shotgun (WGS) entry which is preliminary data.</text>
</comment>
<protein>
    <submittedName>
        <fullName evidence="1">Uncharacterized protein</fullName>
    </submittedName>
</protein>
<dbReference type="PANTHER" id="PTHR35046">
    <property type="entry name" value="ZINC KNUCKLE (CCHC-TYPE) FAMILY PROTEIN"/>
    <property type="match status" value="1"/>
</dbReference>
<evidence type="ECO:0000313" key="1">
    <source>
        <dbReference type="EMBL" id="GEU63382.1"/>
    </source>
</evidence>
<organism evidence="1">
    <name type="scientific">Tanacetum cinerariifolium</name>
    <name type="common">Dalmatian daisy</name>
    <name type="synonym">Chrysanthemum cinerariifolium</name>
    <dbReference type="NCBI Taxonomy" id="118510"/>
    <lineage>
        <taxon>Eukaryota</taxon>
        <taxon>Viridiplantae</taxon>
        <taxon>Streptophyta</taxon>
        <taxon>Embryophyta</taxon>
        <taxon>Tracheophyta</taxon>
        <taxon>Spermatophyta</taxon>
        <taxon>Magnoliopsida</taxon>
        <taxon>eudicotyledons</taxon>
        <taxon>Gunneridae</taxon>
        <taxon>Pentapetalae</taxon>
        <taxon>asterids</taxon>
        <taxon>campanulids</taxon>
        <taxon>Asterales</taxon>
        <taxon>Asteraceae</taxon>
        <taxon>Asteroideae</taxon>
        <taxon>Anthemideae</taxon>
        <taxon>Anthemidinae</taxon>
        <taxon>Tanacetum</taxon>
    </lineage>
</organism>